<protein>
    <submittedName>
        <fullName evidence="1">Uncharacterized protein</fullName>
    </submittedName>
</protein>
<accession>A0A136WCD7</accession>
<dbReference type="RefSeq" id="WP_066089771.1">
    <property type="nucleotide sequence ID" value="NZ_LRVM01000010.1"/>
</dbReference>
<dbReference type="Proteomes" id="UP000070539">
    <property type="component" value="Unassembled WGS sequence"/>
</dbReference>
<evidence type="ECO:0000313" key="1">
    <source>
        <dbReference type="EMBL" id="KXL52168.1"/>
    </source>
</evidence>
<comment type="caution">
    <text evidence="1">The sequence shown here is derived from an EMBL/GenBank/DDBJ whole genome shotgun (WGS) entry which is preliminary data.</text>
</comment>
<name>A0A136WCD7_9FIRM</name>
<gene>
    <name evidence="1" type="ORF">CLNEO_25170</name>
</gene>
<reference evidence="1 2" key="1">
    <citation type="submission" date="2016-01" db="EMBL/GenBank/DDBJ databases">
        <title>Genome sequence of Clostridium neopropionicum X4, DSM-3847.</title>
        <authorList>
            <person name="Poehlein A."/>
            <person name="Beck M.H."/>
            <person name="Bengelsdorf F.R."/>
            <person name="Daniel R."/>
            <person name="Duerre P."/>
        </authorList>
    </citation>
    <scope>NUCLEOTIDE SEQUENCE [LARGE SCALE GENOMIC DNA]</scope>
    <source>
        <strain evidence="1 2">DSM-3847</strain>
    </source>
</reference>
<sequence length="220" mass="25116">MKERQIKIFGFDRDSILDGEISSENKAVLPKDEDEAKTEWTEGLQLGQDTYKGWIATTSGMKVESHNGKCETIFVRENIFDFTQEFEHLISLGKFEEIENSEDDICINKDILSRISFGLTAAQPVGDMPDIIVLPQDTFHLKKDYKTVEKMVITEPDEEGKLVTTIDYKLEDCPVDEDFDVFDGGGIAHQRCLVKSKRDWVCNILLNLPLFVAMELISRE</sequence>
<dbReference type="OrthoDB" id="1907802at2"/>
<dbReference type="AlphaFoldDB" id="A0A136WCD7"/>
<organism evidence="1 2">
    <name type="scientific">Anaerotignum neopropionicum</name>
    <dbReference type="NCBI Taxonomy" id="36847"/>
    <lineage>
        <taxon>Bacteria</taxon>
        <taxon>Bacillati</taxon>
        <taxon>Bacillota</taxon>
        <taxon>Clostridia</taxon>
        <taxon>Lachnospirales</taxon>
        <taxon>Anaerotignaceae</taxon>
        <taxon>Anaerotignum</taxon>
    </lineage>
</organism>
<dbReference type="STRING" id="36847.CLNEO_25170"/>
<evidence type="ECO:0000313" key="2">
    <source>
        <dbReference type="Proteomes" id="UP000070539"/>
    </source>
</evidence>
<dbReference type="EMBL" id="LRVM01000010">
    <property type="protein sequence ID" value="KXL52168.1"/>
    <property type="molecule type" value="Genomic_DNA"/>
</dbReference>
<proteinExistence type="predicted"/>
<keyword evidence="2" id="KW-1185">Reference proteome</keyword>